<dbReference type="PROSITE" id="PS50123">
    <property type="entry name" value="CHER"/>
    <property type="match status" value="1"/>
</dbReference>
<dbReference type="PANTHER" id="PTHR24422">
    <property type="entry name" value="CHEMOTAXIS PROTEIN METHYLTRANSFERASE"/>
    <property type="match status" value="1"/>
</dbReference>
<keyword evidence="2 5" id="KW-0808">Transferase</keyword>
<dbReference type="Gene3D" id="3.40.50.150">
    <property type="entry name" value="Vaccinia Virus protein VP39"/>
    <property type="match status" value="1"/>
</dbReference>
<dbReference type="EMBL" id="UOFZ01000064">
    <property type="protein sequence ID" value="VAX12824.1"/>
    <property type="molecule type" value="Genomic_DNA"/>
</dbReference>
<dbReference type="InterPro" id="IPR019734">
    <property type="entry name" value="TPR_rpt"/>
</dbReference>
<accession>A0A3B1BM03</accession>
<dbReference type="Pfam" id="PF01739">
    <property type="entry name" value="CheR"/>
    <property type="match status" value="1"/>
</dbReference>
<dbReference type="SMART" id="SM00138">
    <property type="entry name" value="MeTrc"/>
    <property type="match status" value="1"/>
</dbReference>
<gene>
    <name evidence="5" type="ORF">MNBD_GAMMA24-1814</name>
</gene>
<dbReference type="PANTHER" id="PTHR24422:SF19">
    <property type="entry name" value="CHEMOTAXIS PROTEIN METHYLTRANSFERASE"/>
    <property type="match status" value="1"/>
</dbReference>
<keyword evidence="3" id="KW-0949">S-adenosyl-L-methionine</keyword>
<organism evidence="5">
    <name type="scientific">hydrothermal vent metagenome</name>
    <dbReference type="NCBI Taxonomy" id="652676"/>
    <lineage>
        <taxon>unclassified sequences</taxon>
        <taxon>metagenomes</taxon>
        <taxon>ecological metagenomes</taxon>
    </lineage>
</organism>
<dbReference type="InterPro" id="IPR011990">
    <property type="entry name" value="TPR-like_helical_dom_sf"/>
</dbReference>
<evidence type="ECO:0000256" key="2">
    <source>
        <dbReference type="ARBA" id="ARBA00022679"/>
    </source>
</evidence>
<dbReference type="InterPro" id="IPR029063">
    <property type="entry name" value="SAM-dependent_MTases_sf"/>
</dbReference>
<dbReference type="SUPFAM" id="SSF48452">
    <property type="entry name" value="TPR-like"/>
    <property type="match status" value="1"/>
</dbReference>
<dbReference type="GO" id="GO:0032259">
    <property type="term" value="P:methylation"/>
    <property type="evidence" value="ECO:0007669"/>
    <property type="project" value="UniProtKB-KW"/>
</dbReference>
<dbReference type="InterPro" id="IPR050903">
    <property type="entry name" value="Bact_Chemotaxis_MeTrfase"/>
</dbReference>
<name>A0A3B1BM03_9ZZZZ</name>
<evidence type="ECO:0000259" key="4">
    <source>
        <dbReference type="PROSITE" id="PS50123"/>
    </source>
</evidence>
<protein>
    <submittedName>
        <fullName evidence="5">Chemotaxis protein methyltransferase CheR</fullName>
        <ecNumber evidence="5">2.1.1.80</ecNumber>
    </submittedName>
</protein>
<evidence type="ECO:0000313" key="5">
    <source>
        <dbReference type="EMBL" id="VAX12824.1"/>
    </source>
</evidence>
<dbReference type="EC" id="2.1.1.80" evidence="5"/>
<keyword evidence="1 5" id="KW-0489">Methyltransferase</keyword>
<dbReference type="SMART" id="SM00028">
    <property type="entry name" value="TPR"/>
    <property type="match status" value="2"/>
</dbReference>
<evidence type="ECO:0000256" key="1">
    <source>
        <dbReference type="ARBA" id="ARBA00022603"/>
    </source>
</evidence>
<reference evidence="5" key="1">
    <citation type="submission" date="2018-06" db="EMBL/GenBank/DDBJ databases">
        <authorList>
            <person name="Zhirakovskaya E."/>
        </authorList>
    </citation>
    <scope>NUCLEOTIDE SEQUENCE</scope>
</reference>
<feature type="domain" description="CheR-type methyltransferase" evidence="4">
    <location>
        <begin position="18"/>
        <end position="268"/>
    </location>
</feature>
<dbReference type="PRINTS" id="PR00996">
    <property type="entry name" value="CHERMTFRASE"/>
</dbReference>
<dbReference type="GO" id="GO:0008983">
    <property type="term" value="F:protein-glutamate O-methyltransferase activity"/>
    <property type="evidence" value="ECO:0007669"/>
    <property type="project" value="UniProtKB-EC"/>
</dbReference>
<sequence>MRNEFMQNKIMQGEILREQYQAVTIPAQVLGRIETILKETMGLHSASIGSSAISSAVQRRISARADSCADAYFAQLLVSERELEALIEAVVIPETWFFRERKAFDALQHFVCKEWLPNHTVEVLRVLSLPCSTGEEPYSIAMTLMDAGLPVARFHIDALDISVQALARARRAVYGDNAFRDNDIAFRERFFQRKDVGYELDKTIRQNVNFIQGNILNTALMPGQGLYDVVFCRNLMIYFDRITQTQTVAVLSRLLKATGILFVGHAESSMILNHGYVSEHVSRAFAFRKARFETESGLRTTPGRQQPAYQPGFSLHDLSHKEKIRSAIASPPQLFPQALPLAKKKRLSDASLEQAFRLANEGSLAEAASLCEDWLQHNAPCVQAYYLLGLIREAAGSGQQAEEYLRKAVYLQPDHQEALIHLALLVEQRGDTAAAEVLYQRAQRAAEQYAATQHRSYTGT</sequence>
<proteinExistence type="predicted"/>
<dbReference type="InterPro" id="IPR022642">
    <property type="entry name" value="CheR_C"/>
</dbReference>
<dbReference type="Gene3D" id="1.25.40.10">
    <property type="entry name" value="Tetratricopeptide repeat domain"/>
    <property type="match status" value="1"/>
</dbReference>
<dbReference type="InterPro" id="IPR000780">
    <property type="entry name" value="CheR_MeTrfase"/>
</dbReference>
<dbReference type="PROSITE" id="PS50005">
    <property type="entry name" value="TPR"/>
    <property type="match status" value="1"/>
</dbReference>
<dbReference type="AlphaFoldDB" id="A0A3B1BM03"/>
<dbReference type="SUPFAM" id="SSF53335">
    <property type="entry name" value="S-adenosyl-L-methionine-dependent methyltransferases"/>
    <property type="match status" value="1"/>
</dbReference>
<evidence type="ECO:0000256" key="3">
    <source>
        <dbReference type="ARBA" id="ARBA00022691"/>
    </source>
</evidence>